<dbReference type="Proteomes" id="UP000461768">
    <property type="component" value="Unassembled WGS sequence"/>
</dbReference>
<keyword evidence="6" id="KW-1185">Reference proteome</keyword>
<sequence>MEKAYTLGLYEKSMPSSLSWREKLLAAKEASYDFVEISIDESEEKLKRLEMSKQERLDLVRLMMEIGVPIRTMCLSGHRKYPLGSNDEAVSNRGMEIMRKAIQLADDLGIRIIQVAGYDVYYEESSLETKKRFLNNLRLSANMAEKAGVILGFETMETEFMNTVEKAMKYVTLVNSTYLNVYPDIGNITNAASSYKADVLEDLYMGKGRLVAMHLKETAPGKFREIPYGAGHVNFEEAIKAAWSFGVRKYVAEFWYTGNPNWKEDLISAHQRLSTILDKQEMESERAI</sequence>
<dbReference type="NCBIfam" id="TIGR00542">
    <property type="entry name" value="hxl6Piso_put"/>
    <property type="match status" value="1"/>
</dbReference>
<dbReference type="GO" id="GO:0016861">
    <property type="term" value="F:intramolecular oxidoreductase activity, interconverting aldoses and ketoses"/>
    <property type="evidence" value="ECO:0007669"/>
    <property type="project" value="InterPro"/>
</dbReference>
<protein>
    <recommendedName>
        <fullName evidence="2">L-ribulose-5-phosphate 3-epimerase</fullName>
    </recommendedName>
</protein>
<dbReference type="NCBIfam" id="NF009688">
    <property type="entry name" value="PRK13209.1"/>
    <property type="match status" value="1"/>
</dbReference>
<dbReference type="NCBIfam" id="NF009689">
    <property type="entry name" value="PRK13210.1"/>
    <property type="match status" value="1"/>
</dbReference>
<keyword evidence="1 5" id="KW-0413">Isomerase</keyword>
<dbReference type="PANTHER" id="PTHR43489:SF1">
    <property type="entry name" value="L-RIBULOSE-5-PHOSPHATE 3-EPIMERASE SGBU-RELATED"/>
    <property type="match status" value="1"/>
</dbReference>
<keyword evidence="3" id="KW-0175">Coiled coil</keyword>
<dbReference type="InterPro" id="IPR004560">
    <property type="entry name" value="L-Ru-5P_3-Epase"/>
</dbReference>
<dbReference type="RefSeq" id="WP_151147265.1">
    <property type="nucleotide sequence ID" value="NZ_WAGX01000007.1"/>
</dbReference>
<reference evidence="5 6" key="2">
    <citation type="submission" date="2020-02" db="EMBL/GenBank/DDBJ databases">
        <title>Candidatus Galacturonibacter soehngenii shows hetero-acetogenic catabolism of galacturonic acid but lacks a canonical carbon monoxide dehydrogenase/acetyl-CoA synthase complex.</title>
        <authorList>
            <person name="Diender M."/>
            <person name="Stouten G.R."/>
            <person name="Petersen J.F."/>
            <person name="Nielsen P.H."/>
            <person name="Dueholm M.S."/>
            <person name="Pronk J.T."/>
            <person name="Van Loosdrecht M.C.M."/>
        </authorList>
    </citation>
    <scope>NUCLEOTIDE SEQUENCE [LARGE SCALE GENOMIC DNA]</scope>
    <source>
        <strain evidence="5">GalUA</strain>
    </source>
</reference>
<organism evidence="5 6">
    <name type="scientific">Candidatus Galacturonatibacter soehngenii</name>
    <dbReference type="NCBI Taxonomy" id="2307010"/>
    <lineage>
        <taxon>Bacteria</taxon>
        <taxon>Bacillati</taxon>
        <taxon>Bacillota</taxon>
        <taxon>Clostridia</taxon>
        <taxon>Lachnospirales</taxon>
        <taxon>Lachnospiraceae</taxon>
        <taxon>Candidatus Galacturonatibacter</taxon>
    </lineage>
</organism>
<evidence type="ECO:0000256" key="2">
    <source>
        <dbReference type="NCBIfam" id="TIGR00542"/>
    </source>
</evidence>
<name>A0A7V7QI06_9FIRM</name>
<evidence type="ECO:0000256" key="1">
    <source>
        <dbReference type="ARBA" id="ARBA00023235"/>
    </source>
</evidence>
<dbReference type="PANTHER" id="PTHR43489">
    <property type="entry name" value="ISOMERASE"/>
    <property type="match status" value="1"/>
</dbReference>
<dbReference type="Pfam" id="PF01261">
    <property type="entry name" value="AP_endonuc_2"/>
    <property type="match status" value="1"/>
</dbReference>
<evidence type="ECO:0000259" key="4">
    <source>
        <dbReference type="Pfam" id="PF01261"/>
    </source>
</evidence>
<feature type="coiled-coil region" evidence="3">
    <location>
        <begin position="32"/>
        <end position="59"/>
    </location>
</feature>
<accession>A0A7V7QI06</accession>
<evidence type="ECO:0000256" key="3">
    <source>
        <dbReference type="SAM" id="Coils"/>
    </source>
</evidence>
<dbReference type="GO" id="GO:0019852">
    <property type="term" value="P:L-ascorbic acid metabolic process"/>
    <property type="evidence" value="ECO:0007669"/>
    <property type="project" value="TreeGrafter"/>
</dbReference>
<gene>
    <name evidence="5" type="ORF">F7O84_15380</name>
</gene>
<comment type="caution">
    <text evidence="5">The sequence shown here is derived from an EMBL/GenBank/DDBJ whole genome shotgun (WGS) entry which is preliminary data.</text>
</comment>
<dbReference type="InterPro" id="IPR050417">
    <property type="entry name" value="Sugar_Epim/Isomerase"/>
</dbReference>
<dbReference type="Gene3D" id="3.20.20.150">
    <property type="entry name" value="Divalent-metal-dependent TIM barrel enzymes"/>
    <property type="match status" value="1"/>
</dbReference>
<dbReference type="InterPro" id="IPR036237">
    <property type="entry name" value="Xyl_isomerase-like_sf"/>
</dbReference>
<dbReference type="AlphaFoldDB" id="A0A7V7QI06"/>
<evidence type="ECO:0000313" key="5">
    <source>
        <dbReference type="EMBL" id="KAB1435760.1"/>
    </source>
</evidence>
<evidence type="ECO:0000313" key="6">
    <source>
        <dbReference type="Proteomes" id="UP000461768"/>
    </source>
</evidence>
<dbReference type="GO" id="GO:0034015">
    <property type="term" value="F:L-ribulose-5-phosphate 3-epimerase activity"/>
    <property type="evidence" value="ECO:0007669"/>
    <property type="project" value="TreeGrafter"/>
</dbReference>
<reference evidence="5 6" key="1">
    <citation type="submission" date="2019-09" db="EMBL/GenBank/DDBJ databases">
        <authorList>
            <person name="Valk L.C."/>
        </authorList>
    </citation>
    <scope>NUCLEOTIDE SEQUENCE [LARGE SCALE GENOMIC DNA]</scope>
    <source>
        <strain evidence="5">GalUA</strain>
    </source>
</reference>
<feature type="domain" description="Xylose isomerase-like TIM barrel" evidence="4">
    <location>
        <begin position="26"/>
        <end position="256"/>
    </location>
</feature>
<dbReference type="EMBL" id="WAGX01000007">
    <property type="protein sequence ID" value="KAB1435760.1"/>
    <property type="molecule type" value="Genomic_DNA"/>
</dbReference>
<dbReference type="SUPFAM" id="SSF51658">
    <property type="entry name" value="Xylose isomerase-like"/>
    <property type="match status" value="1"/>
</dbReference>
<proteinExistence type="predicted"/>
<dbReference type="InterPro" id="IPR013022">
    <property type="entry name" value="Xyl_isomerase-like_TIM-brl"/>
</dbReference>
<dbReference type="OrthoDB" id="3185623at2"/>